<proteinExistence type="predicted"/>
<feature type="non-terminal residue" evidence="2">
    <location>
        <position position="53"/>
    </location>
</feature>
<protein>
    <submittedName>
        <fullName evidence="2">Uncharacterized protein</fullName>
    </submittedName>
</protein>
<gene>
    <name evidence="2" type="ORF">MUCCIDRAFT_171498</name>
</gene>
<evidence type="ECO:0000313" key="3">
    <source>
        <dbReference type="Proteomes" id="UP000077051"/>
    </source>
</evidence>
<dbReference type="EMBL" id="AMYB01000004">
    <property type="protein sequence ID" value="OAD02848.1"/>
    <property type="molecule type" value="Genomic_DNA"/>
</dbReference>
<organism evidence="2 3">
    <name type="scientific">Mucor lusitanicus CBS 277.49</name>
    <dbReference type="NCBI Taxonomy" id="747725"/>
    <lineage>
        <taxon>Eukaryota</taxon>
        <taxon>Fungi</taxon>
        <taxon>Fungi incertae sedis</taxon>
        <taxon>Mucoromycota</taxon>
        <taxon>Mucoromycotina</taxon>
        <taxon>Mucoromycetes</taxon>
        <taxon>Mucorales</taxon>
        <taxon>Mucorineae</taxon>
        <taxon>Mucoraceae</taxon>
        <taxon>Mucor</taxon>
    </lineage>
</organism>
<dbReference type="Proteomes" id="UP000077051">
    <property type="component" value="Unassembled WGS sequence"/>
</dbReference>
<keyword evidence="1" id="KW-1133">Transmembrane helix</keyword>
<keyword evidence="3" id="KW-1185">Reference proteome</keyword>
<name>A0A168KWE9_MUCCL</name>
<feature type="transmembrane region" description="Helical" evidence="1">
    <location>
        <begin position="28"/>
        <end position="45"/>
    </location>
</feature>
<sequence length="53" mass="6476">MFIVSLCIFRSSHNPLPFCFNPPPSPPFFSFFFFFFFCSKIYCMYQYNKIHIE</sequence>
<dbReference type="AlphaFoldDB" id="A0A168KWE9"/>
<reference evidence="2 3" key="1">
    <citation type="submission" date="2015-06" db="EMBL/GenBank/DDBJ databases">
        <title>Expansion of signal transduction pathways in fungi by whole-genome duplication.</title>
        <authorList>
            <consortium name="DOE Joint Genome Institute"/>
            <person name="Corrochano L.M."/>
            <person name="Kuo A."/>
            <person name="Marcet-Houben M."/>
            <person name="Polaino S."/>
            <person name="Salamov A."/>
            <person name="Villalobos J.M."/>
            <person name="Alvarez M.I."/>
            <person name="Avalos J."/>
            <person name="Benito E.P."/>
            <person name="Benoit I."/>
            <person name="Burger G."/>
            <person name="Camino L.P."/>
            <person name="Canovas D."/>
            <person name="Cerda-Olmedo E."/>
            <person name="Cheng J.-F."/>
            <person name="Dominguez A."/>
            <person name="Elias M."/>
            <person name="Eslava A.P."/>
            <person name="Glaser F."/>
            <person name="Grimwood J."/>
            <person name="Gutierrez G."/>
            <person name="Heitman J."/>
            <person name="Henrissat B."/>
            <person name="Iturriaga E.A."/>
            <person name="Lang B.F."/>
            <person name="Lavin J.L."/>
            <person name="Lee S."/>
            <person name="Li W."/>
            <person name="Lindquist E."/>
            <person name="Lopez-Garcia S."/>
            <person name="Luque E.M."/>
            <person name="Marcos A.T."/>
            <person name="Martin J."/>
            <person name="Mccluskey K."/>
            <person name="Medina H.R."/>
            <person name="Miralles-Duran A."/>
            <person name="Miyazaki A."/>
            <person name="Munoz-Torres E."/>
            <person name="Oguiza J.A."/>
            <person name="Ohm R."/>
            <person name="Olmedo M."/>
            <person name="Orejas M."/>
            <person name="Ortiz-Castellanos L."/>
            <person name="Pisabarro A.G."/>
            <person name="Rodriguez-Romero J."/>
            <person name="Ruiz-Herrera J."/>
            <person name="Ruiz-Vazquez R."/>
            <person name="Sanz C."/>
            <person name="Schackwitz W."/>
            <person name="Schmutz J."/>
            <person name="Shahriari M."/>
            <person name="Shelest E."/>
            <person name="Silva-Franco F."/>
            <person name="Soanes D."/>
            <person name="Syed K."/>
            <person name="Tagua V.G."/>
            <person name="Talbot N.J."/>
            <person name="Thon M."/>
            <person name="De Vries R.P."/>
            <person name="Wiebenga A."/>
            <person name="Yadav J.S."/>
            <person name="Braun E.L."/>
            <person name="Baker S."/>
            <person name="Garre V."/>
            <person name="Horwitz B."/>
            <person name="Torres-Martinez S."/>
            <person name="Idnurm A."/>
            <person name="Herrera-Estrella A."/>
            <person name="Gabaldon T."/>
            <person name="Grigoriev I.V."/>
        </authorList>
    </citation>
    <scope>NUCLEOTIDE SEQUENCE [LARGE SCALE GENOMIC DNA]</scope>
    <source>
        <strain evidence="2 3">CBS 277.49</strain>
    </source>
</reference>
<keyword evidence="1" id="KW-0812">Transmembrane</keyword>
<evidence type="ECO:0000313" key="2">
    <source>
        <dbReference type="EMBL" id="OAD02848.1"/>
    </source>
</evidence>
<keyword evidence="1" id="KW-0472">Membrane</keyword>
<comment type="caution">
    <text evidence="2">The sequence shown here is derived from an EMBL/GenBank/DDBJ whole genome shotgun (WGS) entry which is preliminary data.</text>
</comment>
<accession>A0A168KWE9</accession>
<evidence type="ECO:0000256" key="1">
    <source>
        <dbReference type="SAM" id="Phobius"/>
    </source>
</evidence>
<dbReference type="VEuPathDB" id="FungiDB:MUCCIDRAFT_171498"/>